<reference evidence="3 4" key="1">
    <citation type="submission" date="2019-02" db="EMBL/GenBank/DDBJ databases">
        <title>Deep-cultivation of Planctomycetes and their phenomic and genomic characterization uncovers novel biology.</title>
        <authorList>
            <person name="Wiegand S."/>
            <person name="Jogler M."/>
            <person name="Boedeker C."/>
            <person name="Pinto D."/>
            <person name="Vollmers J."/>
            <person name="Rivas-Marin E."/>
            <person name="Kohn T."/>
            <person name="Peeters S.H."/>
            <person name="Heuer A."/>
            <person name="Rast P."/>
            <person name="Oberbeckmann S."/>
            <person name="Bunk B."/>
            <person name="Jeske O."/>
            <person name="Meyerdierks A."/>
            <person name="Storesund J.E."/>
            <person name="Kallscheuer N."/>
            <person name="Luecker S."/>
            <person name="Lage O.M."/>
            <person name="Pohl T."/>
            <person name="Merkel B.J."/>
            <person name="Hornburger P."/>
            <person name="Mueller R.-W."/>
            <person name="Bruemmer F."/>
            <person name="Labrenz M."/>
            <person name="Spormann A.M."/>
            <person name="Op den Camp H."/>
            <person name="Overmann J."/>
            <person name="Amann R."/>
            <person name="Jetten M.S.M."/>
            <person name="Mascher T."/>
            <person name="Medema M.H."/>
            <person name="Devos D.P."/>
            <person name="Kaster A.-K."/>
            <person name="Ovreas L."/>
            <person name="Rohde M."/>
            <person name="Galperin M.Y."/>
            <person name="Jogler C."/>
        </authorList>
    </citation>
    <scope>NUCLEOTIDE SEQUENCE [LARGE SCALE GENOMIC DNA]</scope>
    <source>
        <strain evidence="3 4">Pla163</strain>
    </source>
</reference>
<dbReference type="PANTHER" id="PTHR43751:SF3">
    <property type="entry name" value="SULFATASE N-TERMINAL DOMAIN-CONTAINING PROTEIN"/>
    <property type="match status" value="1"/>
</dbReference>
<keyword evidence="3" id="KW-0378">Hydrolase</keyword>
<dbReference type="AlphaFoldDB" id="A0A518CVF6"/>
<feature type="signal peptide" evidence="1">
    <location>
        <begin position="1"/>
        <end position="40"/>
    </location>
</feature>
<keyword evidence="1" id="KW-0732">Signal</keyword>
<evidence type="ECO:0000313" key="4">
    <source>
        <dbReference type="Proteomes" id="UP000319342"/>
    </source>
</evidence>
<dbReference type="InterPro" id="IPR000917">
    <property type="entry name" value="Sulfatase_N"/>
</dbReference>
<organism evidence="3 4">
    <name type="scientific">Rohdeia mirabilis</name>
    <dbReference type="NCBI Taxonomy" id="2528008"/>
    <lineage>
        <taxon>Bacteria</taxon>
        <taxon>Pseudomonadati</taxon>
        <taxon>Planctomycetota</taxon>
        <taxon>Planctomycetia</taxon>
        <taxon>Planctomycetia incertae sedis</taxon>
        <taxon>Rohdeia</taxon>
    </lineage>
</organism>
<gene>
    <name evidence="3" type="ORF">Pla163_03100</name>
</gene>
<dbReference type="CDD" id="cd16148">
    <property type="entry name" value="sulfatase_like"/>
    <property type="match status" value="1"/>
</dbReference>
<dbReference type="InterPro" id="IPR017850">
    <property type="entry name" value="Alkaline_phosphatase_core_sf"/>
</dbReference>
<feature type="domain" description="Sulfatase N-terminal" evidence="2">
    <location>
        <begin position="53"/>
        <end position="350"/>
    </location>
</feature>
<proteinExistence type="predicted"/>
<dbReference type="PANTHER" id="PTHR43751">
    <property type="entry name" value="SULFATASE"/>
    <property type="match status" value="1"/>
</dbReference>
<dbReference type="Gene3D" id="3.30.1120.10">
    <property type="match status" value="1"/>
</dbReference>
<protein>
    <submittedName>
        <fullName evidence="3">Arylsulfatase</fullName>
        <ecNumber evidence="3">3.1.6.1</ecNumber>
    </submittedName>
</protein>
<evidence type="ECO:0000259" key="2">
    <source>
        <dbReference type="Pfam" id="PF00884"/>
    </source>
</evidence>
<dbReference type="EMBL" id="CP036290">
    <property type="protein sequence ID" value="QDU83212.1"/>
    <property type="molecule type" value="Genomic_DNA"/>
</dbReference>
<dbReference type="Pfam" id="PF00884">
    <property type="entry name" value="Sulfatase"/>
    <property type="match status" value="1"/>
</dbReference>
<dbReference type="EC" id="3.1.6.1" evidence="3"/>
<name>A0A518CVF6_9BACT</name>
<feature type="chain" id="PRO_5021937164" evidence="1">
    <location>
        <begin position="41"/>
        <end position="493"/>
    </location>
</feature>
<dbReference type="Proteomes" id="UP000319342">
    <property type="component" value="Chromosome"/>
</dbReference>
<accession>A0A518CVF6</accession>
<dbReference type="Gene3D" id="3.40.720.10">
    <property type="entry name" value="Alkaline Phosphatase, subunit A"/>
    <property type="match status" value="1"/>
</dbReference>
<evidence type="ECO:0000256" key="1">
    <source>
        <dbReference type="SAM" id="SignalP"/>
    </source>
</evidence>
<dbReference type="GO" id="GO:0004065">
    <property type="term" value="F:arylsulfatase activity"/>
    <property type="evidence" value="ECO:0007669"/>
    <property type="project" value="UniProtKB-EC"/>
</dbReference>
<keyword evidence="4" id="KW-1185">Reference proteome</keyword>
<dbReference type="SUPFAM" id="SSF53649">
    <property type="entry name" value="Alkaline phosphatase-like"/>
    <property type="match status" value="1"/>
</dbReference>
<dbReference type="InterPro" id="IPR052701">
    <property type="entry name" value="GAG_Ulvan_Degrading_Sulfatases"/>
</dbReference>
<dbReference type="OrthoDB" id="268988at2"/>
<sequence precursor="true">MGEDRGTVTHATRTDRSRSSTRAAAALACALFAAACSDGAAPESADSSAAAPKNVLMVVVDTLRADRLGCYGAERDTSPNIDELAARGTRFARTQTVAPWTMPSIATLFTGLFPSAHGVVDATRALPTEAVTLAETFAAAGYSTGGVVSHTIIGEVTGYDQGFEYFDETNARGHEWVSTASVTDLAEEMLVEFAERDQPFFLFVHYFDPHYEYLPHDEFDFASAGSGRLDGSQSIGALRRMMADFTPDELAYLRDVYDEEIAHTDAGIGVLLAALDEAGATDDTVVLLTADHGEEFVEHGWLGHTRSLYQQVLDVPLVVVAPGSGPSGHVVDTPVSTVAVAPTVLELAGVAGPNGMQGASLAPFVRGESGGDSTPVLTEVAFLPLRPDGFVRRAFGQSILSGDLKLVRDEDAGTVVLYDLGTDPGERDDVADARPDRRDALLAELERELERLGASPLPVARRELSPALLERLAELGYVGAAGGDADEGGADGH</sequence>
<evidence type="ECO:0000313" key="3">
    <source>
        <dbReference type="EMBL" id="QDU83212.1"/>
    </source>
</evidence>